<dbReference type="InterPro" id="IPR000086">
    <property type="entry name" value="NUDIX_hydrolase_dom"/>
</dbReference>
<feature type="domain" description="Nudix hydrolase" evidence="3">
    <location>
        <begin position="4"/>
        <end position="144"/>
    </location>
</feature>
<sequence length="151" mass="17353">MTQPYKTPVSALVLIHTPELQILLLERADKAGYWQSVTGSLEGDETPAQAAVREVREETGLDALAYDFQDWQASNVYQIYPHWRHRYAPGVVENTEHLFGLCVPTRLAVTLAADEHVRYEWLDWRQAAKKVFSWTNVDALKKLGERHHLVL</sequence>
<accession>A0ABW3F9U3</accession>
<dbReference type="NCBIfam" id="NF006961">
    <property type="entry name" value="PRK09438.1"/>
    <property type="match status" value="1"/>
</dbReference>
<dbReference type="PRINTS" id="PR01404">
    <property type="entry name" value="NPPPHYDRLASE"/>
</dbReference>
<dbReference type="InterPro" id="IPR015797">
    <property type="entry name" value="NUDIX_hydrolase-like_dom_sf"/>
</dbReference>
<dbReference type="RefSeq" id="WP_379058920.1">
    <property type="nucleotide sequence ID" value="NZ_JBHTKB010000003.1"/>
</dbReference>
<reference evidence="5" key="1">
    <citation type="journal article" date="2019" name="Int. J. Syst. Evol. Microbiol.">
        <title>The Global Catalogue of Microorganisms (GCM) 10K type strain sequencing project: providing services to taxonomists for standard genome sequencing and annotation.</title>
        <authorList>
            <consortium name="The Broad Institute Genomics Platform"/>
            <consortium name="The Broad Institute Genome Sequencing Center for Infectious Disease"/>
            <person name="Wu L."/>
            <person name="Ma J."/>
        </authorList>
    </citation>
    <scope>NUCLEOTIDE SEQUENCE [LARGE SCALE GENOMIC DNA]</scope>
    <source>
        <strain evidence="5">CCUG 58412</strain>
    </source>
</reference>
<dbReference type="EMBL" id="JBHTKB010000003">
    <property type="protein sequence ID" value="MFD0914588.1"/>
    <property type="molecule type" value="Genomic_DNA"/>
</dbReference>
<protein>
    <submittedName>
        <fullName evidence="4">Dihydroneopterin triphosphate diphosphatase</fullName>
        <ecNumber evidence="4">3.6.1.67</ecNumber>
    </submittedName>
</protein>
<proteinExistence type="predicted"/>
<evidence type="ECO:0000256" key="2">
    <source>
        <dbReference type="ARBA" id="ARBA00022801"/>
    </source>
</evidence>
<dbReference type="Proteomes" id="UP001597128">
    <property type="component" value="Unassembled WGS sequence"/>
</dbReference>
<dbReference type="InterPro" id="IPR020084">
    <property type="entry name" value="NUDIX_hydrolase_CS"/>
</dbReference>
<dbReference type="Gene3D" id="3.90.79.10">
    <property type="entry name" value="Nucleoside Triphosphate Pyrophosphohydrolase"/>
    <property type="match status" value="1"/>
</dbReference>
<gene>
    <name evidence="4" type="primary">nudB</name>
    <name evidence="4" type="ORF">ACFQ1Z_13580</name>
</gene>
<dbReference type="InterPro" id="IPR003564">
    <property type="entry name" value="DHNTPase"/>
</dbReference>
<name>A0ABW3F9U3_9PROT</name>
<dbReference type="EC" id="3.6.1.67" evidence="4"/>
<comment type="cofactor">
    <cofactor evidence="1">
        <name>Mg(2+)</name>
        <dbReference type="ChEBI" id="CHEBI:18420"/>
    </cofactor>
</comment>
<organism evidence="4 5">
    <name type="scientific">Methylophilus luteus</name>
    <dbReference type="NCBI Taxonomy" id="640108"/>
    <lineage>
        <taxon>Bacteria</taxon>
        <taxon>Pseudomonadati</taxon>
        <taxon>Pseudomonadota</taxon>
        <taxon>Betaproteobacteria</taxon>
        <taxon>Nitrosomonadales</taxon>
        <taxon>Methylophilaceae</taxon>
        <taxon>Methylophilus</taxon>
    </lineage>
</organism>
<dbReference type="CDD" id="cd04664">
    <property type="entry name" value="NUDIX_DHNTPase_like"/>
    <property type="match status" value="1"/>
</dbReference>
<dbReference type="Pfam" id="PF00293">
    <property type="entry name" value="NUDIX"/>
    <property type="match status" value="1"/>
</dbReference>
<evidence type="ECO:0000259" key="3">
    <source>
        <dbReference type="PROSITE" id="PS51462"/>
    </source>
</evidence>
<dbReference type="SUPFAM" id="SSF55811">
    <property type="entry name" value="Nudix"/>
    <property type="match status" value="1"/>
</dbReference>
<dbReference type="GO" id="GO:0019177">
    <property type="term" value="F:dihydroneopterin triphosphate pyrophosphohydrolase activity"/>
    <property type="evidence" value="ECO:0007669"/>
    <property type="project" value="UniProtKB-EC"/>
</dbReference>
<evidence type="ECO:0000256" key="1">
    <source>
        <dbReference type="ARBA" id="ARBA00001946"/>
    </source>
</evidence>
<keyword evidence="5" id="KW-1185">Reference proteome</keyword>
<dbReference type="PROSITE" id="PS51462">
    <property type="entry name" value="NUDIX"/>
    <property type="match status" value="1"/>
</dbReference>
<evidence type="ECO:0000313" key="4">
    <source>
        <dbReference type="EMBL" id="MFD0914588.1"/>
    </source>
</evidence>
<dbReference type="PANTHER" id="PTHR43736:SF1">
    <property type="entry name" value="DIHYDRONEOPTERIN TRIPHOSPHATE DIPHOSPHATASE"/>
    <property type="match status" value="1"/>
</dbReference>
<comment type="caution">
    <text evidence="4">The sequence shown here is derived from an EMBL/GenBank/DDBJ whole genome shotgun (WGS) entry which is preliminary data.</text>
</comment>
<evidence type="ECO:0000313" key="5">
    <source>
        <dbReference type="Proteomes" id="UP001597128"/>
    </source>
</evidence>
<dbReference type="PANTHER" id="PTHR43736">
    <property type="entry name" value="ADP-RIBOSE PYROPHOSPHATASE"/>
    <property type="match status" value="1"/>
</dbReference>
<dbReference type="PROSITE" id="PS00893">
    <property type="entry name" value="NUDIX_BOX"/>
    <property type="match status" value="1"/>
</dbReference>
<keyword evidence="2 4" id="KW-0378">Hydrolase</keyword>